<proteinExistence type="predicted"/>
<evidence type="ECO:0000313" key="2">
    <source>
        <dbReference type="Proteomes" id="UP001623041"/>
    </source>
</evidence>
<dbReference type="EMBL" id="JBJHQH010000024">
    <property type="protein sequence ID" value="MFK9094504.1"/>
    <property type="molecule type" value="Genomic_DNA"/>
</dbReference>
<sequence>MKQRRKPYRVIIILIIAISGFFIPTMNSFAVESTIIGFIIEANQLEGTINGVYLTNKETSNQLDRPMLELKFENASVKGLMIKKLVKTPNGFMTNIITSGDTVLFKNLSLYVTNPGEIQTYTPANGNIGLKNVKLLAHAVTSDSSILPKYNLSFENGGENELEPKSEQELIQIKAYLENSLKSHAN</sequence>
<name>A0ABW8RLW3_9BACI</name>
<keyword evidence="2" id="KW-1185">Reference proteome</keyword>
<dbReference type="Proteomes" id="UP001623041">
    <property type="component" value="Unassembled WGS sequence"/>
</dbReference>
<gene>
    <name evidence="1" type="ORF">ACJEBI_23915</name>
</gene>
<comment type="caution">
    <text evidence="1">The sequence shown here is derived from an EMBL/GenBank/DDBJ whole genome shotgun (WGS) entry which is preliminary data.</text>
</comment>
<reference evidence="1 2" key="1">
    <citation type="submission" date="2024-11" db="EMBL/GenBank/DDBJ databases">
        <authorList>
            <person name="Lucas J.A."/>
        </authorList>
    </citation>
    <scope>NUCLEOTIDE SEQUENCE [LARGE SCALE GENOMIC DNA]</scope>
    <source>
        <strain evidence="1 2">Z 5.4</strain>
    </source>
</reference>
<evidence type="ECO:0000313" key="1">
    <source>
        <dbReference type="EMBL" id="MFK9094504.1"/>
    </source>
</evidence>
<accession>A0ABW8RLW3</accession>
<organism evidence="1 2">
    <name type="scientific">Bacillus salipaludis</name>
    <dbReference type="NCBI Taxonomy" id="2547811"/>
    <lineage>
        <taxon>Bacteria</taxon>
        <taxon>Bacillati</taxon>
        <taxon>Bacillota</taxon>
        <taxon>Bacilli</taxon>
        <taxon>Bacillales</taxon>
        <taxon>Bacillaceae</taxon>
        <taxon>Bacillus</taxon>
    </lineage>
</organism>
<dbReference type="RefSeq" id="WP_406582972.1">
    <property type="nucleotide sequence ID" value="NZ_JBJHQH010000024.1"/>
</dbReference>
<protein>
    <submittedName>
        <fullName evidence="1">Uncharacterized protein</fullName>
    </submittedName>
</protein>